<protein>
    <recommendedName>
        <fullName evidence="3">PhoU domain-containing protein</fullName>
    </recommendedName>
</protein>
<keyword evidence="2" id="KW-1185">Reference proteome</keyword>
<dbReference type="RefSeq" id="WP_236786097.1">
    <property type="nucleotide sequence ID" value="NZ_AP024563.1"/>
</dbReference>
<gene>
    <name evidence="1" type="ORF">Atep_18030</name>
</gene>
<sequence length="238" mass="26496">MTPLRDYAPFLDFMRTLHNPLLAILIAAIFTGLIQSSAATTGIATAEVPRQIANAHTLFNVANTLLFIGLTGPMARLVEWLVPDEPPGEEAFIVRPRYLDEELLNTPSLALDRARLEILHMGDSVREMMRLIMSISEPTREVLLNFHRAVSRALGAALQAVAQNNEIAARTVTAMKGEISEIADSAAAREARRLVAEEPKRIRAYTLEIDIIEKLQRIYYFAKRMAKTVETDTLAENA</sequence>
<dbReference type="EMBL" id="AP024563">
    <property type="protein sequence ID" value="BCU07126.1"/>
    <property type="molecule type" value="Genomic_DNA"/>
</dbReference>
<dbReference type="Proteomes" id="UP000680679">
    <property type="component" value="Chromosome"/>
</dbReference>
<reference evidence="1 2" key="1">
    <citation type="submission" date="2021-04" db="EMBL/GenBank/DDBJ databases">
        <title>Complete genome sequencing of Allochromatium tepidum strain NZ.</title>
        <authorList>
            <person name="Tsukatani Y."/>
            <person name="Mori H."/>
        </authorList>
    </citation>
    <scope>NUCLEOTIDE SEQUENCE [LARGE SCALE GENOMIC DNA]</scope>
    <source>
        <strain evidence="1 2">NZ</strain>
    </source>
</reference>
<dbReference type="SUPFAM" id="SSF109755">
    <property type="entry name" value="PhoU-like"/>
    <property type="match status" value="1"/>
</dbReference>
<evidence type="ECO:0000313" key="2">
    <source>
        <dbReference type="Proteomes" id="UP000680679"/>
    </source>
</evidence>
<name>A0ABN6GGS3_9GAMM</name>
<dbReference type="InterPro" id="IPR038078">
    <property type="entry name" value="PhoU-like_sf"/>
</dbReference>
<organism evidence="1 2">
    <name type="scientific">Allochromatium tepidum</name>
    <dbReference type="NCBI Taxonomy" id="553982"/>
    <lineage>
        <taxon>Bacteria</taxon>
        <taxon>Pseudomonadati</taxon>
        <taxon>Pseudomonadota</taxon>
        <taxon>Gammaproteobacteria</taxon>
        <taxon>Chromatiales</taxon>
        <taxon>Chromatiaceae</taxon>
        <taxon>Allochromatium</taxon>
    </lineage>
</organism>
<accession>A0ABN6GGS3</accession>
<dbReference type="Gene3D" id="1.20.58.220">
    <property type="entry name" value="Phosphate transport system protein phou homolog 2, domain 2"/>
    <property type="match status" value="1"/>
</dbReference>
<evidence type="ECO:0008006" key="3">
    <source>
        <dbReference type="Google" id="ProtNLM"/>
    </source>
</evidence>
<evidence type="ECO:0000313" key="1">
    <source>
        <dbReference type="EMBL" id="BCU07126.1"/>
    </source>
</evidence>
<proteinExistence type="predicted"/>